<evidence type="ECO:0000313" key="2">
    <source>
        <dbReference type="EMBL" id="CAK0905134.1"/>
    </source>
</evidence>
<comment type="caution">
    <text evidence="2">The sequence shown here is derived from an EMBL/GenBank/DDBJ whole genome shotgun (WGS) entry which is preliminary data.</text>
</comment>
<name>A0ABN9XYA6_9DINO</name>
<sequence>MNAPEELEDPNACTAIVKNNAKAPLQLVRRLACVSETDQLGPMEKSTWCEVYNDRIVAMGGWPADLKITRDFELDFAIGGHFKLVPPIGAGSEDSDPMQHKYEGFQFLGKNFPFTGPLATSITGAWKPQKNWDHNKACVEDPLYPKLATEFATFLVQALQDMLPRMTFPTPDAHGELRDEGRDPKLLEIEDSREVASPGPKVADASSPASSATECSPAGSELGLSLVGGVSDSPRPSGTLAAWTAPSPMAGSSTARRVGIRRPESMSEKKWAALQKLGAFQAKKQDSEGVPSDAPGGA</sequence>
<evidence type="ECO:0000313" key="3">
    <source>
        <dbReference type="Proteomes" id="UP001189429"/>
    </source>
</evidence>
<accession>A0ABN9XYA6</accession>
<feature type="region of interest" description="Disordered" evidence="1">
    <location>
        <begin position="191"/>
        <end position="269"/>
    </location>
</feature>
<protein>
    <recommendedName>
        <fullName evidence="4">Selenoprotein O</fullName>
    </recommendedName>
</protein>
<gene>
    <name evidence="2" type="ORF">PCOR1329_LOCUS80927</name>
</gene>
<dbReference type="EMBL" id="CAUYUJ010021506">
    <property type="protein sequence ID" value="CAK0905134.1"/>
    <property type="molecule type" value="Genomic_DNA"/>
</dbReference>
<evidence type="ECO:0008006" key="4">
    <source>
        <dbReference type="Google" id="ProtNLM"/>
    </source>
</evidence>
<feature type="compositionally biased region" description="Low complexity" evidence="1">
    <location>
        <begin position="219"/>
        <end position="233"/>
    </location>
</feature>
<dbReference type="Proteomes" id="UP001189429">
    <property type="component" value="Unassembled WGS sequence"/>
</dbReference>
<reference evidence="2" key="1">
    <citation type="submission" date="2023-10" db="EMBL/GenBank/DDBJ databases">
        <authorList>
            <person name="Chen Y."/>
            <person name="Shah S."/>
            <person name="Dougan E. K."/>
            <person name="Thang M."/>
            <person name="Chan C."/>
        </authorList>
    </citation>
    <scope>NUCLEOTIDE SEQUENCE [LARGE SCALE GENOMIC DNA]</scope>
</reference>
<proteinExistence type="predicted"/>
<evidence type="ECO:0000256" key="1">
    <source>
        <dbReference type="SAM" id="MobiDB-lite"/>
    </source>
</evidence>
<keyword evidence="3" id="KW-1185">Reference proteome</keyword>
<organism evidence="2 3">
    <name type="scientific">Prorocentrum cordatum</name>
    <dbReference type="NCBI Taxonomy" id="2364126"/>
    <lineage>
        <taxon>Eukaryota</taxon>
        <taxon>Sar</taxon>
        <taxon>Alveolata</taxon>
        <taxon>Dinophyceae</taxon>
        <taxon>Prorocentrales</taxon>
        <taxon>Prorocentraceae</taxon>
        <taxon>Prorocentrum</taxon>
    </lineage>
</organism>